<evidence type="ECO:0000256" key="3">
    <source>
        <dbReference type="ARBA" id="ARBA00022692"/>
    </source>
</evidence>
<proteinExistence type="inferred from homology"/>
<accession>A0A9D4T355</accession>
<reference evidence="7" key="2">
    <citation type="submission" date="2021-09" db="EMBL/GenBank/DDBJ databases">
        <authorList>
            <person name="Jia N."/>
            <person name="Wang J."/>
            <person name="Shi W."/>
            <person name="Du L."/>
            <person name="Sun Y."/>
            <person name="Zhan W."/>
            <person name="Jiang J."/>
            <person name="Wang Q."/>
            <person name="Zhang B."/>
            <person name="Ji P."/>
            <person name="Sakyi L.B."/>
            <person name="Cui X."/>
            <person name="Yuan T."/>
            <person name="Jiang B."/>
            <person name="Yang W."/>
            <person name="Lam T.T.-Y."/>
            <person name="Chang Q."/>
            <person name="Ding S."/>
            <person name="Wang X."/>
            <person name="Zhu J."/>
            <person name="Ruan X."/>
            <person name="Zhao L."/>
            <person name="Wei J."/>
            <person name="Que T."/>
            <person name="Du C."/>
            <person name="Cheng J."/>
            <person name="Dai P."/>
            <person name="Han X."/>
            <person name="Huang E."/>
            <person name="Gao Y."/>
            <person name="Liu J."/>
            <person name="Shao H."/>
            <person name="Ye R."/>
            <person name="Li L."/>
            <person name="Wei W."/>
            <person name="Wang X."/>
            <person name="Wang C."/>
            <person name="Huo Q."/>
            <person name="Li W."/>
            <person name="Guo W."/>
            <person name="Chen H."/>
            <person name="Chen S."/>
            <person name="Zhou L."/>
            <person name="Zhou L."/>
            <person name="Ni X."/>
            <person name="Tian J."/>
            <person name="Zhou Y."/>
            <person name="Sheng Y."/>
            <person name="Liu T."/>
            <person name="Pan Y."/>
            <person name="Xia L."/>
            <person name="Li J."/>
            <person name="Zhao F."/>
            <person name="Cao W."/>
        </authorList>
    </citation>
    <scope>NUCLEOTIDE SEQUENCE</scope>
    <source>
        <strain evidence="7">Rsan-2018</strain>
        <tissue evidence="7">Larvae</tissue>
    </source>
</reference>
<feature type="transmembrane region" description="Helical" evidence="6">
    <location>
        <begin position="13"/>
        <end position="32"/>
    </location>
</feature>
<dbReference type="GO" id="GO:0015141">
    <property type="term" value="F:succinate transmembrane transporter activity"/>
    <property type="evidence" value="ECO:0007669"/>
    <property type="project" value="TreeGrafter"/>
</dbReference>
<name>A0A9D4T355_RHISA</name>
<dbReference type="Proteomes" id="UP000821837">
    <property type="component" value="Unassembled WGS sequence"/>
</dbReference>
<evidence type="ECO:0000256" key="6">
    <source>
        <dbReference type="SAM" id="Phobius"/>
    </source>
</evidence>
<dbReference type="InterPro" id="IPR001898">
    <property type="entry name" value="SLC13A/DASS"/>
</dbReference>
<reference evidence="7" key="1">
    <citation type="journal article" date="2020" name="Cell">
        <title>Large-Scale Comparative Analyses of Tick Genomes Elucidate Their Genetic Diversity and Vector Capacities.</title>
        <authorList>
            <consortium name="Tick Genome and Microbiome Consortium (TIGMIC)"/>
            <person name="Jia N."/>
            <person name="Wang J."/>
            <person name="Shi W."/>
            <person name="Du L."/>
            <person name="Sun Y."/>
            <person name="Zhan W."/>
            <person name="Jiang J.F."/>
            <person name="Wang Q."/>
            <person name="Zhang B."/>
            <person name="Ji P."/>
            <person name="Bell-Sakyi L."/>
            <person name="Cui X.M."/>
            <person name="Yuan T.T."/>
            <person name="Jiang B.G."/>
            <person name="Yang W.F."/>
            <person name="Lam T.T."/>
            <person name="Chang Q.C."/>
            <person name="Ding S.J."/>
            <person name="Wang X.J."/>
            <person name="Zhu J.G."/>
            <person name="Ruan X.D."/>
            <person name="Zhao L."/>
            <person name="Wei J.T."/>
            <person name="Ye R.Z."/>
            <person name="Que T.C."/>
            <person name="Du C.H."/>
            <person name="Zhou Y.H."/>
            <person name="Cheng J.X."/>
            <person name="Dai P.F."/>
            <person name="Guo W.B."/>
            <person name="Han X.H."/>
            <person name="Huang E.J."/>
            <person name="Li L.F."/>
            <person name="Wei W."/>
            <person name="Gao Y.C."/>
            <person name="Liu J.Z."/>
            <person name="Shao H.Z."/>
            <person name="Wang X."/>
            <person name="Wang C.C."/>
            <person name="Yang T.C."/>
            <person name="Huo Q.B."/>
            <person name="Li W."/>
            <person name="Chen H.Y."/>
            <person name="Chen S.E."/>
            <person name="Zhou L.G."/>
            <person name="Ni X.B."/>
            <person name="Tian J.H."/>
            <person name="Sheng Y."/>
            <person name="Liu T."/>
            <person name="Pan Y.S."/>
            <person name="Xia L.Y."/>
            <person name="Li J."/>
            <person name="Zhao F."/>
            <person name="Cao W.C."/>
        </authorList>
    </citation>
    <scope>NUCLEOTIDE SEQUENCE</scope>
    <source>
        <strain evidence="7">Rsan-2018</strain>
    </source>
</reference>
<comment type="subcellular location">
    <subcellularLocation>
        <location evidence="1">Membrane</location>
        <topology evidence="1">Multi-pass membrane protein</topology>
    </subcellularLocation>
</comment>
<evidence type="ECO:0000256" key="4">
    <source>
        <dbReference type="ARBA" id="ARBA00022989"/>
    </source>
</evidence>
<organism evidence="7 8">
    <name type="scientific">Rhipicephalus sanguineus</name>
    <name type="common">Brown dog tick</name>
    <name type="synonym">Ixodes sanguineus</name>
    <dbReference type="NCBI Taxonomy" id="34632"/>
    <lineage>
        <taxon>Eukaryota</taxon>
        <taxon>Metazoa</taxon>
        <taxon>Ecdysozoa</taxon>
        <taxon>Arthropoda</taxon>
        <taxon>Chelicerata</taxon>
        <taxon>Arachnida</taxon>
        <taxon>Acari</taxon>
        <taxon>Parasitiformes</taxon>
        <taxon>Ixodida</taxon>
        <taxon>Ixodoidea</taxon>
        <taxon>Ixodidae</taxon>
        <taxon>Rhipicephalinae</taxon>
        <taxon>Rhipicephalus</taxon>
        <taxon>Rhipicephalus</taxon>
    </lineage>
</organism>
<dbReference type="GO" id="GO:0005886">
    <property type="term" value="C:plasma membrane"/>
    <property type="evidence" value="ECO:0007669"/>
    <property type="project" value="TreeGrafter"/>
</dbReference>
<evidence type="ECO:0000256" key="2">
    <source>
        <dbReference type="ARBA" id="ARBA00006772"/>
    </source>
</evidence>
<gene>
    <name evidence="7" type="ORF">HPB52_008411</name>
</gene>
<dbReference type="PANTHER" id="PTHR10283">
    <property type="entry name" value="SOLUTE CARRIER FAMILY 13 MEMBER"/>
    <property type="match status" value="1"/>
</dbReference>
<keyword evidence="8" id="KW-1185">Reference proteome</keyword>
<dbReference type="EMBL" id="JABSTV010001248">
    <property type="protein sequence ID" value="KAH7968432.1"/>
    <property type="molecule type" value="Genomic_DNA"/>
</dbReference>
<keyword evidence="3 6" id="KW-0812">Transmembrane</keyword>
<evidence type="ECO:0000313" key="8">
    <source>
        <dbReference type="Proteomes" id="UP000821837"/>
    </source>
</evidence>
<evidence type="ECO:0000313" key="7">
    <source>
        <dbReference type="EMBL" id="KAH7968432.1"/>
    </source>
</evidence>
<dbReference type="GO" id="GO:0015137">
    <property type="term" value="F:citrate transmembrane transporter activity"/>
    <property type="evidence" value="ECO:0007669"/>
    <property type="project" value="TreeGrafter"/>
</dbReference>
<dbReference type="Pfam" id="PF00939">
    <property type="entry name" value="Na_sulph_symp"/>
    <property type="match status" value="1"/>
</dbReference>
<sequence length="91" mass="10105">MSESGLVKTLLKWWQLIYVVAVPLLLLPLPFYMNSKAGLGAYVMLWMGFYWAAEPIPIPVTALMPLVLFPLFGVLTTAQATKLYFNCAPGP</sequence>
<evidence type="ECO:0000256" key="1">
    <source>
        <dbReference type="ARBA" id="ARBA00004141"/>
    </source>
</evidence>
<protein>
    <submittedName>
        <fullName evidence="7">Uncharacterized protein</fullName>
    </submittedName>
</protein>
<keyword evidence="5 6" id="KW-0472">Membrane</keyword>
<feature type="transmembrane region" description="Helical" evidence="6">
    <location>
        <begin position="62"/>
        <end position="85"/>
    </location>
</feature>
<dbReference type="PANTHER" id="PTHR10283:SF82">
    <property type="entry name" value="SOLUTE CARRIER FAMILY 13 MEMBER 2"/>
    <property type="match status" value="1"/>
</dbReference>
<evidence type="ECO:0000256" key="5">
    <source>
        <dbReference type="ARBA" id="ARBA00023136"/>
    </source>
</evidence>
<keyword evidence="4 6" id="KW-1133">Transmembrane helix</keyword>
<comment type="caution">
    <text evidence="7">The sequence shown here is derived from an EMBL/GenBank/DDBJ whole genome shotgun (WGS) entry which is preliminary data.</text>
</comment>
<dbReference type="AlphaFoldDB" id="A0A9D4T355"/>
<comment type="similarity">
    <text evidence="2">Belongs to the SLC13A/DASS transporter (TC 2.A.47) family. NADC subfamily.</text>
</comment>